<evidence type="ECO:0000313" key="2">
    <source>
        <dbReference type="Proteomes" id="UP001239213"/>
    </source>
</evidence>
<protein>
    <submittedName>
        <fullName evidence="1">Uncharacterized protein</fullName>
    </submittedName>
</protein>
<gene>
    <name evidence="1" type="ORF">CCUS01_11546</name>
</gene>
<proteinExistence type="predicted"/>
<dbReference type="AlphaFoldDB" id="A0AAI9TYY8"/>
<reference evidence="1" key="1">
    <citation type="submission" date="2016-11" db="EMBL/GenBank/DDBJ databases">
        <title>The genome sequence of Colletotrichum cuscutae.</title>
        <authorList>
            <person name="Baroncelli R."/>
        </authorList>
    </citation>
    <scope>NUCLEOTIDE SEQUENCE</scope>
    <source>
        <strain evidence="1">IMI 304802</strain>
    </source>
</reference>
<name>A0AAI9TYY8_9PEZI</name>
<evidence type="ECO:0000313" key="1">
    <source>
        <dbReference type="EMBL" id="KAK1448585.1"/>
    </source>
</evidence>
<accession>A0AAI9TYY8</accession>
<comment type="caution">
    <text evidence="1">The sequence shown here is derived from an EMBL/GenBank/DDBJ whole genome shotgun (WGS) entry which is preliminary data.</text>
</comment>
<dbReference type="Proteomes" id="UP001239213">
    <property type="component" value="Unassembled WGS sequence"/>
</dbReference>
<sequence length="451" mass="50641">MPQCQGRYGLGKGNLSRCNRHEVHLIIKFTTGVVHCTFSAIIPFVPPASPGQSPFAKFITSLAMTYYPTVWKASFRFFNSPALSVHHFTLATHYNRATNPHSNVLNQSAAISMRLPNPTFTWPIRHTGYGIRDPNNLSTRVSCPELKPWISFPSSRPTLVPSPARRYYVESDRDLVPFLNPKENTPRTSRKAAKVRNKGLANFLSHRLGTEQSKALYCRTWQYPYAVLMQRAFLYSVPTTSPVIASIRKPEPNRSHHHHSAPYLVRCPGRWPRLRLAAYGFTMHAVPDKPSSHVRLLLLCRTAAPCRPHHPFASKMGLAYVRTYAALDTLYYSIVALGPVLRTRLPCGLRSSIRTEIYPAYLAVMAMDTVTLTAATNTTYTIPLCFSITSTFERIGSQKKNGSGAARNSGKMRERKRRILGSLFEIPGGQHGGEQRSLFEFLTPMGYSTGR</sequence>
<keyword evidence="2" id="KW-1185">Reference proteome</keyword>
<organism evidence="1 2">
    <name type="scientific">Colletotrichum cuscutae</name>
    <dbReference type="NCBI Taxonomy" id="1209917"/>
    <lineage>
        <taxon>Eukaryota</taxon>
        <taxon>Fungi</taxon>
        <taxon>Dikarya</taxon>
        <taxon>Ascomycota</taxon>
        <taxon>Pezizomycotina</taxon>
        <taxon>Sordariomycetes</taxon>
        <taxon>Hypocreomycetidae</taxon>
        <taxon>Glomerellales</taxon>
        <taxon>Glomerellaceae</taxon>
        <taxon>Colletotrichum</taxon>
        <taxon>Colletotrichum acutatum species complex</taxon>
    </lineage>
</organism>
<dbReference type="EMBL" id="MPDP01000306">
    <property type="protein sequence ID" value="KAK1448585.1"/>
    <property type="molecule type" value="Genomic_DNA"/>
</dbReference>